<sequence>MSWLGPGTLTIMGMNVKPSFLKLKIRCSIKQLVTGNLQLMINVASGLLARVTRMDEPGALH</sequence>
<dbReference type="AlphaFoldDB" id="A6JX47"/>
<evidence type="ECO:0000313" key="3">
    <source>
        <dbReference type="RGD" id="2031"/>
    </source>
</evidence>
<proteinExistence type="predicted"/>
<evidence type="ECO:0000313" key="1">
    <source>
        <dbReference type="EMBL" id="EDL96562.1"/>
    </source>
</evidence>
<name>A6JX47_RAT</name>
<evidence type="ECO:0000313" key="2">
    <source>
        <dbReference type="Proteomes" id="UP000234681"/>
    </source>
</evidence>
<protein>
    <submittedName>
        <fullName evidence="1">Adenosine deaminase, isoform CRA_b</fullName>
    </submittedName>
</protein>
<dbReference type="Proteomes" id="UP000234681">
    <property type="component" value="Chromosome 3"/>
</dbReference>
<accession>A6JX47</accession>
<dbReference type="RGD" id="2031">
    <property type="gene designation" value="Ada"/>
</dbReference>
<gene>
    <name evidence="1 3" type="primary">Ada</name>
    <name evidence="1" type="ORF">rCG_32140</name>
</gene>
<reference evidence="1 2" key="1">
    <citation type="submission" date="2005-09" db="EMBL/GenBank/DDBJ databases">
        <authorList>
            <person name="Mural R.J."/>
            <person name="Li P.W."/>
            <person name="Adams M.D."/>
            <person name="Amanatides P.G."/>
            <person name="Baden-Tillson H."/>
            <person name="Barnstead M."/>
            <person name="Chin S.H."/>
            <person name="Dew I."/>
            <person name="Evans C.A."/>
            <person name="Ferriera S."/>
            <person name="Flanigan M."/>
            <person name="Fosler C."/>
            <person name="Glodek A."/>
            <person name="Gu Z."/>
            <person name="Holt R.A."/>
            <person name="Jennings D."/>
            <person name="Kraft C.L."/>
            <person name="Lu F."/>
            <person name="Nguyen T."/>
            <person name="Nusskern D.R."/>
            <person name="Pfannkoch C.M."/>
            <person name="Sitter C."/>
            <person name="Sutton G.G."/>
            <person name="Venter J.C."/>
            <person name="Wang Z."/>
            <person name="Woodage T."/>
            <person name="Zheng X.H."/>
            <person name="Zhong F."/>
        </authorList>
    </citation>
    <scope>NUCLEOTIDE SEQUENCE [LARGE SCALE GENOMIC DNA]</scope>
    <source>
        <strain>BN</strain>
        <strain evidence="2">Sprague-Dawley</strain>
    </source>
</reference>
<dbReference type="EMBL" id="CH474005">
    <property type="protein sequence ID" value="EDL96562.1"/>
    <property type="molecule type" value="Genomic_DNA"/>
</dbReference>
<organism evidence="1 2">
    <name type="scientific">Rattus norvegicus</name>
    <name type="common">Rat</name>
    <dbReference type="NCBI Taxonomy" id="10116"/>
    <lineage>
        <taxon>Eukaryota</taxon>
        <taxon>Metazoa</taxon>
        <taxon>Chordata</taxon>
        <taxon>Craniata</taxon>
        <taxon>Vertebrata</taxon>
        <taxon>Euteleostomi</taxon>
        <taxon>Mammalia</taxon>
        <taxon>Eutheria</taxon>
        <taxon>Euarchontoglires</taxon>
        <taxon>Glires</taxon>
        <taxon>Rodentia</taxon>
        <taxon>Myomorpha</taxon>
        <taxon>Muroidea</taxon>
        <taxon>Muridae</taxon>
        <taxon>Murinae</taxon>
        <taxon>Rattus</taxon>
    </lineage>
</organism>